<evidence type="ECO:0000313" key="2">
    <source>
        <dbReference type="EMBL" id="MBF0597553.1"/>
    </source>
</evidence>
<protein>
    <submittedName>
        <fullName evidence="2">SusE domain-containing protein</fullName>
    </submittedName>
</protein>
<name>A0A8J7FRZ4_9FLAO</name>
<dbReference type="InterPro" id="IPR025970">
    <property type="entry name" value="SusE"/>
</dbReference>
<feature type="domain" description="SusE outer membrane protein" evidence="1">
    <location>
        <begin position="31"/>
        <end position="129"/>
    </location>
</feature>
<dbReference type="CDD" id="cd12956">
    <property type="entry name" value="CBM_SusE-F_like"/>
    <property type="match status" value="2"/>
</dbReference>
<sequence>MKKLIKYLSLVGIGAIALNSCSDDDIIQLDPQNYSTPKITTTASTAELSEETQVETAFNFEWSAADYGVTTPPKYDIEVIAENGSFDNAKILGSTQDLAYAVSGKDLNSFVVESLGLVPNVETTINYRIVSYLGTHKAEKLFSETKSITLTPFSTDLSTPWGLVGGATVNGWNGPDVQFWKTTTPGVLEAYANLSPDSDGKMEFKIRKNNEWVEDFGGTVTATTDNGFSGTLAAGGSNIVAPKAGNYKITIDLNNLTFTAVLFQWGIVGDATPNGWDGPDAQVLSFDGTKEIWYFNGAVLKDGEIKFRQNDKWEIDYGQGATPGTLIEKTGSNIPVKAGTYDVIMDLKNLTYTLTPVQ</sequence>
<dbReference type="AlphaFoldDB" id="A0A8J7FRZ4"/>
<keyword evidence="3" id="KW-1185">Reference proteome</keyword>
<organism evidence="2 3">
    <name type="scientific">Faecalibacter rhinopitheci</name>
    <dbReference type="NCBI Taxonomy" id="2779678"/>
    <lineage>
        <taxon>Bacteria</taxon>
        <taxon>Pseudomonadati</taxon>
        <taxon>Bacteroidota</taxon>
        <taxon>Flavobacteriia</taxon>
        <taxon>Flavobacteriales</taxon>
        <taxon>Weeksellaceae</taxon>
        <taxon>Faecalibacter</taxon>
    </lineage>
</organism>
<gene>
    <name evidence="2" type="ORF">IM532_08845</name>
</gene>
<evidence type="ECO:0000313" key="3">
    <source>
        <dbReference type="Proteomes" id="UP000608754"/>
    </source>
</evidence>
<evidence type="ECO:0000259" key="1">
    <source>
        <dbReference type="Pfam" id="PF14292"/>
    </source>
</evidence>
<dbReference type="Gene3D" id="2.60.40.3620">
    <property type="match status" value="2"/>
</dbReference>
<dbReference type="RefSeq" id="WP_194183094.1">
    <property type="nucleotide sequence ID" value="NZ_JADGIK010000005.1"/>
</dbReference>
<proteinExistence type="predicted"/>
<dbReference type="Proteomes" id="UP000608754">
    <property type="component" value="Unassembled WGS sequence"/>
</dbReference>
<accession>A0A8J7FRZ4</accession>
<dbReference type="EMBL" id="JADGIK010000005">
    <property type="protein sequence ID" value="MBF0597553.1"/>
    <property type="molecule type" value="Genomic_DNA"/>
</dbReference>
<reference evidence="2" key="1">
    <citation type="submission" date="2020-10" db="EMBL/GenBank/DDBJ databases">
        <authorList>
            <person name="Lu T."/>
            <person name="Wang Q."/>
            <person name="Han X."/>
        </authorList>
    </citation>
    <scope>NUCLEOTIDE SEQUENCE</scope>
    <source>
        <strain evidence="2">WQ 117</strain>
    </source>
</reference>
<comment type="caution">
    <text evidence="2">The sequence shown here is derived from an EMBL/GenBank/DDBJ whole genome shotgun (WGS) entry which is preliminary data.</text>
</comment>
<dbReference type="Pfam" id="PF14292">
    <property type="entry name" value="SusE"/>
    <property type="match status" value="1"/>
</dbReference>